<dbReference type="HAMAP" id="MF_00839">
    <property type="entry name" value="HPF"/>
    <property type="match status" value="1"/>
</dbReference>
<dbReference type="PANTHER" id="PTHR33231">
    <property type="entry name" value="30S RIBOSOMAL PROTEIN"/>
    <property type="match status" value="1"/>
</dbReference>
<dbReference type="InterPro" id="IPR050574">
    <property type="entry name" value="HPF/YfiA_ribosome-assoc"/>
</dbReference>
<keyword evidence="7" id="KW-1185">Reference proteome</keyword>
<dbReference type="InterPro" id="IPR032528">
    <property type="entry name" value="Ribosom_S30AE_C"/>
</dbReference>
<evidence type="ECO:0000313" key="6">
    <source>
        <dbReference type="EMBL" id="SFL04477.1"/>
    </source>
</evidence>
<organism evidence="6 7">
    <name type="scientific">Falsiroseomonas stagni DSM 19981</name>
    <dbReference type="NCBI Taxonomy" id="1123062"/>
    <lineage>
        <taxon>Bacteria</taxon>
        <taxon>Pseudomonadati</taxon>
        <taxon>Pseudomonadota</taxon>
        <taxon>Alphaproteobacteria</taxon>
        <taxon>Acetobacterales</taxon>
        <taxon>Roseomonadaceae</taxon>
        <taxon>Falsiroseomonas</taxon>
    </lineage>
</organism>
<protein>
    <recommendedName>
        <fullName evidence="3 4">Ribosome hibernation promoting factor</fullName>
        <shortName evidence="4">HPF</shortName>
    </recommendedName>
</protein>
<comment type="subunit">
    <text evidence="2">Associates exclusively with 100S ribosomes, which are dimers of 70S ribosomes.</text>
</comment>
<dbReference type="InterPro" id="IPR038416">
    <property type="entry name" value="Ribosom_S30AE_C_sf"/>
</dbReference>
<dbReference type="GO" id="GO:0022627">
    <property type="term" value="C:cytosolic small ribosomal subunit"/>
    <property type="evidence" value="ECO:0007669"/>
    <property type="project" value="TreeGrafter"/>
</dbReference>
<feature type="domain" description="Sigma 54 modulation/S30EA ribosomal protein C-terminal" evidence="5">
    <location>
        <begin position="142"/>
        <end position="195"/>
    </location>
</feature>
<keyword evidence="4" id="KW-0963">Cytoplasm</keyword>
<keyword evidence="6" id="KW-0687">Ribonucleoprotein</keyword>
<dbReference type="InterPro" id="IPR034694">
    <property type="entry name" value="HPF_long/plastid"/>
</dbReference>
<dbReference type="STRING" id="1123062.SAMN02745775_11614"/>
<comment type="subcellular location">
    <subcellularLocation>
        <location evidence="4">Cytoplasm</location>
    </subcellularLocation>
</comment>
<evidence type="ECO:0000256" key="2">
    <source>
        <dbReference type="ARBA" id="ARBA00038695"/>
    </source>
</evidence>
<dbReference type="InterPro" id="IPR036567">
    <property type="entry name" value="RHF-like"/>
</dbReference>
<sequence length="202" mass="22558">MHITVAGKQVETGDALKTHVRDGLGTIARKYFDHALEANVTFRRDAKGHAFVCDINLKAGRNLFMRGEGEGSDAHKAFEEAAEHVAKRMRRYRRRMNDHARHLAGEREPEMGEPARQMVLARETEEEVEADAEPAMASGADHPAVVAETPATIDRLTVGEAVMRMDLAHVPVLMFRNRATNALNVVYRRGDGHIGWIDPRTN</sequence>
<dbReference type="Pfam" id="PF02482">
    <property type="entry name" value="Ribosomal_S30AE"/>
    <property type="match status" value="1"/>
</dbReference>
<keyword evidence="1 4" id="KW-0810">Translation regulation</keyword>
<dbReference type="EMBL" id="FOSQ01000016">
    <property type="protein sequence ID" value="SFL04477.1"/>
    <property type="molecule type" value="Genomic_DNA"/>
</dbReference>
<dbReference type="OrthoDB" id="9794975at2"/>
<dbReference type="Gene3D" id="3.30.505.50">
    <property type="entry name" value="Sigma 54 modulation/S30EA ribosomal protein, C-terminal domain"/>
    <property type="match status" value="1"/>
</dbReference>
<dbReference type="Proteomes" id="UP000199473">
    <property type="component" value="Unassembled WGS sequence"/>
</dbReference>
<dbReference type="PANTHER" id="PTHR33231:SF1">
    <property type="entry name" value="30S RIBOSOMAL PROTEIN"/>
    <property type="match status" value="1"/>
</dbReference>
<evidence type="ECO:0000256" key="3">
    <source>
        <dbReference type="ARBA" id="ARBA00041148"/>
    </source>
</evidence>
<comment type="function">
    <text evidence="4">Required for dimerization of active 70S ribosomes into 100S ribosomes in stationary phase; 100S ribosomes are translationally inactive and sometimes present during exponential growth.</text>
</comment>
<dbReference type="AlphaFoldDB" id="A0A1I4EIS9"/>
<comment type="subunit">
    <text evidence="4">Interacts with 100S ribosomes.</text>
</comment>
<evidence type="ECO:0000256" key="1">
    <source>
        <dbReference type="ARBA" id="ARBA00022845"/>
    </source>
</evidence>
<gene>
    <name evidence="4" type="primary">hpf</name>
    <name evidence="6" type="ORF">SAMN02745775_11614</name>
</gene>
<accession>A0A1I4EIS9</accession>
<dbReference type="SUPFAM" id="SSF69754">
    <property type="entry name" value="Ribosome binding protein Y (YfiA homologue)"/>
    <property type="match status" value="1"/>
</dbReference>
<reference evidence="6 7" key="1">
    <citation type="submission" date="2016-10" db="EMBL/GenBank/DDBJ databases">
        <authorList>
            <person name="de Groot N.N."/>
        </authorList>
    </citation>
    <scope>NUCLEOTIDE SEQUENCE [LARGE SCALE GENOMIC DNA]</scope>
    <source>
        <strain evidence="6 7">DSM 19981</strain>
    </source>
</reference>
<dbReference type="GO" id="GO:0045900">
    <property type="term" value="P:negative regulation of translational elongation"/>
    <property type="evidence" value="ECO:0007669"/>
    <property type="project" value="TreeGrafter"/>
</dbReference>
<dbReference type="GO" id="GO:0043024">
    <property type="term" value="F:ribosomal small subunit binding"/>
    <property type="evidence" value="ECO:0007669"/>
    <property type="project" value="TreeGrafter"/>
</dbReference>
<dbReference type="RefSeq" id="WP_092962846.1">
    <property type="nucleotide sequence ID" value="NZ_FOSQ01000016.1"/>
</dbReference>
<evidence type="ECO:0000256" key="4">
    <source>
        <dbReference type="HAMAP-Rule" id="MF_00839"/>
    </source>
</evidence>
<dbReference type="InterPro" id="IPR003489">
    <property type="entry name" value="RHF/RaiA"/>
</dbReference>
<dbReference type="Pfam" id="PF16321">
    <property type="entry name" value="Ribosom_S30AE_C"/>
    <property type="match status" value="1"/>
</dbReference>
<keyword evidence="6" id="KW-0689">Ribosomal protein</keyword>
<dbReference type="NCBIfam" id="TIGR00741">
    <property type="entry name" value="yfiA"/>
    <property type="match status" value="1"/>
</dbReference>
<proteinExistence type="inferred from homology"/>
<evidence type="ECO:0000259" key="5">
    <source>
        <dbReference type="Pfam" id="PF16321"/>
    </source>
</evidence>
<evidence type="ECO:0000313" key="7">
    <source>
        <dbReference type="Proteomes" id="UP000199473"/>
    </source>
</evidence>
<dbReference type="Gene3D" id="3.30.160.100">
    <property type="entry name" value="Ribosome hibernation promotion factor-like"/>
    <property type="match status" value="1"/>
</dbReference>
<comment type="similarity">
    <text evidence="4">Belongs to the HPF/YfiA ribosome-associated protein family. Long HPF subfamily.</text>
</comment>
<name>A0A1I4EIS9_9PROT</name>